<sequence>MSEIKNITKILNSHALQKGAAVDCLFTALYPEVKKIANAQLRKMGQQQDMSPTMLVNECFIKLKKNDELNLQNRKHFYSLIARCMRFYLVDLIRQQNTLKNSGVHTVLTADGVADTDQLQVDVLTLHQALAHLESIDTDLASVVELKFFGGFSFEEMADIRSVSKSQVYQQWQMARSVLLNLIEDAKDQ</sequence>
<protein>
    <submittedName>
        <fullName evidence="2">ECF-type sigma factor</fullName>
    </submittedName>
</protein>
<evidence type="ECO:0000313" key="3">
    <source>
        <dbReference type="Proteomes" id="UP001595533"/>
    </source>
</evidence>
<dbReference type="Gene3D" id="1.10.10.10">
    <property type="entry name" value="Winged helix-like DNA-binding domain superfamily/Winged helix DNA-binding domain"/>
    <property type="match status" value="1"/>
</dbReference>
<reference evidence="3" key="1">
    <citation type="journal article" date="2019" name="Int. J. Syst. Evol. Microbiol.">
        <title>The Global Catalogue of Microorganisms (GCM) 10K type strain sequencing project: providing services to taxonomists for standard genome sequencing and annotation.</title>
        <authorList>
            <consortium name="The Broad Institute Genomics Platform"/>
            <consortium name="The Broad Institute Genome Sequencing Center for Infectious Disease"/>
            <person name="Wu L."/>
            <person name="Ma J."/>
        </authorList>
    </citation>
    <scope>NUCLEOTIDE SEQUENCE [LARGE SCALE GENOMIC DNA]</scope>
    <source>
        <strain evidence="3">KCTC 42953</strain>
    </source>
</reference>
<dbReference type="InterPro" id="IPR036388">
    <property type="entry name" value="WH-like_DNA-bd_sf"/>
</dbReference>
<dbReference type="Proteomes" id="UP001595533">
    <property type="component" value="Unassembled WGS sequence"/>
</dbReference>
<feature type="domain" description="RNA polymerase sigma-70 ECF-like HTH" evidence="1">
    <location>
        <begin position="5"/>
        <end position="179"/>
    </location>
</feature>
<dbReference type="RefSeq" id="WP_077411658.1">
    <property type="nucleotide sequence ID" value="NZ_JBHRTS010000007.1"/>
</dbReference>
<dbReference type="InterPro" id="IPR011517">
    <property type="entry name" value="RNA_pol_sigma70_ECF-like"/>
</dbReference>
<evidence type="ECO:0000313" key="2">
    <source>
        <dbReference type="EMBL" id="MFC3195236.1"/>
    </source>
</evidence>
<gene>
    <name evidence="2" type="ORF">ACFODZ_13365</name>
</gene>
<organism evidence="2 3">
    <name type="scientific">Marinicella sediminis</name>
    <dbReference type="NCBI Taxonomy" id="1792834"/>
    <lineage>
        <taxon>Bacteria</taxon>
        <taxon>Pseudomonadati</taxon>
        <taxon>Pseudomonadota</taxon>
        <taxon>Gammaproteobacteria</taxon>
        <taxon>Lysobacterales</taxon>
        <taxon>Marinicellaceae</taxon>
        <taxon>Marinicella</taxon>
    </lineage>
</organism>
<dbReference type="SUPFAM" id="SSF88659">
    <property type="entry name" value="Sigma3 and sigma4 domains of RNA polymerase sigma factors"/>
    <property type="match status" value="1"/>
</dbReference>
<proteinExistence type="predicted"/>
<evidence type="ECO:0000259" key="1">
    <source>
        <dbReference type="Pfam" id="PF07638"/>
    </source>
</evidence>
<dbReference type="EMBL" id="JBHRTS010000007">
    <property type="protein sequence ID" value="MFC3195236.1"/>
    <property type="molecule type" value="Genomic_DNA"/>
</dbReference>
<dbReference type="InterPro" id="IPR013324">
    <property type="entry name" value="RNA_pol_sigma_r3/r4-like"/>
</dbReference>
<keyword evidence="3" id="KW-1185">Reference proteome</keyword>
<dbReference type="Pfam" id="PF07638">
    <property type="entry name" value="Sigma70_ECF"/>
    <property type="match status" value="1"/>
</dbReference>
<dbReference type="InterPro" id="IPR053812">
    <property type="entry name" value="HTH_Sigma70_ECF-like"/>
</dbReference>
<name>A0ABV7JEW6_9GAMM</name>
<comment type="caution">
    <text evidence="2">The sequence shown here is derived from an EMBL/GenBank/DDBJ whole genome shotgun (WGS) entry which is preliminary data.</text>
</comment>
<dbReference type="NCBIfam" id="TIGR02999">
    <property type="entry name" value="Sig-70_X6"/>
    <property type="match status" value="1"/>
</dbReference>
<accession>A0ABV7JEW6</accession>